<evidence type="ECO:0000256" key="2">
    <source>
        <dbReference type="ARBA" id="ARBA00006825"/>
    </source>
</evidence>
<dbReference type="GO" id="GO:0070402">
    <property type="term" value="F:NADPH binding"/>
    <property type="evidence" value="ECO:0007669"/>
    <property type="project" value="InterPro"/>
</dbReference>
<feature type="binding site" evidence="9">
    <location>
        <position position="151"/>
    </location>
    <ligand>
        <name>1-deoxy-D-xylulose 5-phosphate</name>
        <dbReference type="ChEBI" id="CHEBI:57792"/>
    </ligand>
</feature>
<dbReference type="GO" id="GO:0051484">
    <property type="term" value="P:isopentenyl diphosphate biosynthetic process, methylerythritol 4-phosphate pathway involved in terpenoid biosynthetic process"/>
    <property type="evidence" value="ECO:0007669"/>
    <property type="project" value="TreeGrafter"/>
</dbReference>
<keyword evidence="6 9" id="KW-0464">Manganese</keyword>
<feature type="binding site" evidence="9">
    <location>
        <position position="124"/>
    </location>
    <ligand>
        <name>NADPH</name>
        <dbReference type="ChEBI" id="CHEBI:57783"/>
    </ligand>
</feature>
<evidence type="ECO:0000256" key="1">
    <source>
        <dbReference type="ARBA" id="ARBA00005094"/>
    </source>
</evidence>
<feature type="binding site" evidence="9">
    <location>
        <position position="38"/>
    </location>
    <ligand>
        <name>NADPH</name>
        <dbReference type="ChEBI" id="CHEBI:57783"/>
    </ligand>
</feature>
<keyword evidence="9" id="KW-0460">Magnesium</keyword>
<dbReference type="NCBIfam" id="NF009114">
    <property type="entry name" value="PRK12464.1"/>
    <property type="match status" value="1"/>
</dbReference>
<feature type="binding site" evidence="9">
    <location>
        <position position="125"/>
    </location>
    <ligand>
        <name>1-deoxy-D-xylulose 5-phosphate</name>
        <dbReference type="ChEBI" id="CHEBI:57792"/>
    </ligand>
</feature>
<evidence type="ECO:0000256" key="7">
    <source>
        <dbReference type="ARBA" id="ARBA00023229"/>
    </source>
</evidence>
<dbReference type="SUPFAM" id="SSF51735">
    <property type="entry name" value="NAD(P)-binding Rossmann-fold domains"/>
    <property type="match status" value="1"/>
</dbReference>
<dbReference type="PANTHER" id="PTHR30525:SF0">
    <property type="entry name" value="1-DEOXY-D-XYLULOSE 5-PHOSPHATE REDUCTOISOMERASE, CHLOROPLASTIC"/>
    <property type="match status" value="1"/>
</dbReference>
<keyword evidence="7 9" id="KW-0414">Isoprene biosynthesis</keyword>
<evidence type="ECO:0000259" key="11">
    <source>
        <dbReference type="Pfam" id="PF08436"/>
    </source>
</evidence>
<comment type="similarity">
    <text evidence="2 9">Belongs to the DXR family.</text>
</comment>
<feature type="binding site" evidence="9">
    <location>
        <position position="211"/>
    </location>
    <ligand>
        <name>1-deoxy-D-xylulose 5-phosphate</name>
        <dbReference type="ChEBI" id="CHEBI:57792"/>
    </ligand>
</feature>
<keyword evidence="4 9" id="KW-0521">NADP</keyword>
<feature type="binding site" evidence="9">
    <location>
        <position position="152"/>
    </location>
    <ligand>
        <name>1-deoxy-D-xylulose 5-phosphate</name>
        <dbReference type="ChEBI" id="CHEBI:57792"/>
    </ligand>
</feature>
<dbReference type="NCBIfam" id="TIGR00243">
    <property type="entry name" value="Dxr"/>
    <property type="match status" value="1"/>
</dbReference>
<dbReference type="InterPro" id="IPR013644">
    <property type="entry name" value="DXP_reductoisomerase_C"/>
</dbReference>
<comment type="caution">
    <text evidence="13">The sequence shown here is derived from an EMBL/GenBank/DDBJ whole genome shotgun (WGS) entry which is preliminary data.</text>
</comment>
<evidence type="ECO:0000259" key="10">
    <source>
        <dbReference type="Pfam" id="PF02670"/>
    </source>
</evidence>
<evidence type="ECO:0000313" key="14">
    <source>
        <dbReference type="Proteomes" id="UP000095237"/>
    </source>
</evidence>
<evidence type="ECO:0000256" key="4">
    <source>
        <dbReference type="ARBA" id="ARBA00022857"/>
    </source>
</evidence>
<feature type="binding site" evidence="9">
    <location>
        <position position="12"/>
    </location>
    <ligand>
        <name>NADPH</name>
        <dbReference type="ChEBI" id="CHEBI:57783"/>
    </ligand>
</feature>
<feature type="domain" description="1-deoxy-D-xylulose 5-phosphate reductoisomerase C-terminal" evidence="11">
    <location>
        <begin position="146"/>
        <end position="228"/>
    </location>
</feature>
<comment type="caution">
    <text evidence="9">Lacks conserved residue(s) required for the propagation of feature annotation.</text>
</comment>
<dbReference type="Pfam" id="PF02670">
    <property type="entry name" value="DXP_reductoisom"/>
    <property type="match status" value="1"/>
</dbReference>
<keyword evidence="5 9" id="KW-0560">Oxidoreductase</keyword>
<feature type="binding site" evidence="9">
    <location>
        <position position="36"/>
    </location>
    <ligand>
        <name>NADPH</name>
        <dbReference type="ChEBI" id="CHEBI:57783"/>
    </ligand>
</feature>
<evidence type="ECO:0000256" key="3">
    <source>
        <dbReference type="ARBA" id="ARBA00022723"/>
    </source>
</evidence>
<dbReference type="SUPFAM" id="SSF69055">
    <property type="entry name" value="1-deoxy-D-xylulose-5-phosphate reductoisomerase, C-terminal domain"/>
    <property type="match status" value="1"/>
</dbReference>
<dbReference type="PIRSF" id="PIRSF006205">
    <property type="entry name" value="Dxp_reductismrs"/>
    <property type="match status" value="1"/>
</dbReference>
<comment type="cofactor">
    <cofactor evidence="9">
        <name>Mg(2+)</name>
        <dbReference type="ChEBI" id="CHEBI:18420"/>
    </cofactor>
    <cofactor evidence="9">
        <name>Mn(2+)</name>
        <dbReference type="ChEBI" id="CHEBI:29035"/>
    </cofactor>
</comment>
<feature type="binding site" evidence="9">
    <location>
        <position position="216"/>
    </location>
    <ligand>
        <name>1-deoxy-D-xylulose 5-phosphate</name>
        <dbReference type="ChEBI" id="CHEBI:57792"/>
    </ligand>
</feature>
<feature type="binding site" evidence="9">
    <location>
        <position position="150"/>
    </location>
    <ligand>
        <name>Mn(2+)</name>
        <dbReference type="ChEBI" id="CHEBI:29035"/>
    </ligand>
</feature>
<dbReference type="GO" id="GO:0030145">
    <property type="term" value="F:manganese ion binding"/>
    <property type="evidence" value="ECO:0007669"/>
    <property type="project" value="TreeGrafter"/>
</dbReference>
<feature type="domain" description="1-deoxy-D-xylulose 5-phosphate reductoisomerase N-terminal" evidence="10">
    <location>
        <begin position="4"/>
        <end position="132"/>
    </location>
</feature>
<evidence type="ECO:0000256" key="6">
    <source>
        <dbReference type="ARBA" id="ARBA00023211"/>
    </source>
</evidence>
<keyword evidence="13" id="KW-0413">Isomerase</keyword>
<evidence type="ECO:0000256" key="9">
    <source>
        <dbReference type="HAMAP-Rule" id="MF_00183"/>
    </source>
</evidence>
<evidence type="ECO:0000259" key="12">
    <source>
        <dbReference type="Pfam" id="PF13288"/>
    </source>
</evidence>
<dbReference type="HAMAP" id="MF_00183">
    <property type="entry name" value="DXP_reductoisom"/>
    <property type="match status" value="1"/>
</dbReference>
<accession>A0A1E5IL44</accession>
<feature type="binding site" evidence="9">
    <location>
        <position position="220"/>
    </location>
    <ligand>
        <name>Mn(2+)</name>
        <dbReference type="ChEBI" id="CHEBI:29035"/>
    </ligand>
</feature>
<proteinExistence type="inferred from homology"/>
<feature type="binding site" evidence="9">
    <location>
        <position position="220"/>
    </location>
    <ligand>
        <name>1-deoxy-D-xylulose 5-phosphate</name>
        <dbReference type="ChEBI" id="CHEBI:57792"/>
    </ligand>
</feature>
<feature type="binding site" evidence="9">
    <location>
        <position position="13"/>
    </location>
    <ligand>
        <name>NADPH</name>
        <dbReference type="ChEBI" id="CHEBI:57783"/>
    </ligand>
</feature>
<feature type="binding site" evidence="9">
    <location>
        <position position="198"/>
    </location>
    <ligand>
        <name>1-deoxy-D-xylulose 5-phosphate</name>
        <dbReference type="ChEBI" id="CHEBI:57792"/>
    </ligand>
</feature>
<dbReference type="EMBL" id="LNVX01000228">
    <property type="protein sequence ID" value="OEG71155.1"/>
    <property type="molecule type" value="Genomic_DNA"/>
</dbReference>
<name>A0A1E5IL44_ENDTX</name>
<dbReference type="FunFam" id="3.40.50.720:FF:000045">
    <property type="entry name" value="1-deoxy-D-xylulose 5-phosphate reductoisomerase"/>
    <property type="match status" value="1"/>
</dbReference>
<dbReference type="InterPro" id="IPR026877">
    <property type="entry name" value="DXPR_C"/>
</dbReference>
<dbReference type="Pfam" id="PF13288">
    <property type="entry name" value="DXPR_C"/>
    <property type="match status" value="1"/>
</dbReference>
<comment type="function">
    <text evidence="9">Catalyzes the NADPH-dependent rearrangement and reduction of 1-deoxy-D-xylulose-5-phosphate (DXP) to 2-C-methyl-D-erythritol 4-phosphate (MEP).</text>
</comment>
<organism evidence="13 14">
    <name type="scientific">Endomicrobium trichonymphae</name>
    <dbReference type="NCBI Taxonomy" id="1408204"/>
    <lineage>
        <taxon>Bacteria</taxon>
        <taxon>Pseudomonadati</taxon>
        <taxon>Elusimicrobiota</taxon>
        <taxon>Endomicrobiia</taxon>
        <taxon>Endomicrobiales</taxon>
        <taxon>Endomicrobiaceae</taxon>
        <taxon>Candidatus Endomicrobiellum</taxon>
    </lineage>
</organism>
<dbReference type="Gene3D" id="1.10.1740.10">
    <property type="match status" value="1"/>
</dbReference>
<comment type="pathway">
    <text evidence="1 9">Isoprenoid biosynthesis; isopentenyl diphosphate biosynthesis via DXP pathway; isopentenyl diphosphate from 1-deoxy-D-xylulose 5-phosphate: step 1/6.</text>
</comment>
<dbReference type="InterPro" id="IPR036291">
    <property type="entry name" value="NAD(P)-bd_dom_sf"/>
</dbReference>
<dbReference type="Proteomes" id="UP000095237">
    <property type="component" value="Unassembled WGS sequence"/>
</dbReference>
<dbReference type="GO" id="GO:0030604">
    <property type="term" value="F:1-deoxy-D-xylulose-5-phosphate reductoisomerase activity"/>
    <property type="evidence" value="ECO:0007669"/>
    <property type="project" value="UniProtKB-UniRule"/>
</dbReference>
<dbReference type="GO" id="GO:0016853">
    <property type="term" value="F:isomerase activity"/>
    <property type="evidence" value="ECO:0007669"/>
    <property type="project" value="UniProtKB-KW"/>
</dbReference>
<dbReference type="InterPro" id="IPR003821">
    <property type="entry name" value="DXP_reductoisomerase"/>
</dbReference>
<dbReference type="EC" id="1.1.1.267" evidence="9"/>
<keyword evidence="3 9" id="KW-0479">Metal-binding</keyword>
<keyword evidence="14" id="KW-1185">Reference proteome</keyword>
<evidence type="ECO:0000256" key="5">
    <source>
        <dbReference type="ARBA" id="ARBA00023002"/>
    </source>
</evidence>
<feature type="binding site" evidence="9">
    <location>
        <position position="204"/>
    </location>
    <ligand>
        <name>NADPH</name>
        <dbReference type="ChEBI" id="CHEBI:57783"/>
    </ligand>
</feature>
<sequence length="385" mass="42344">MKRITVLGSSGSIGKQTLNIVSKMKRNICIEGLAVGSNIKILKSQIKKFKPTAVSVNSPAAAQNLKKWCISNNIKTCVYEGNTGLEKLTTMPKTDMVLAAIVGVVGLKSIIAAIKAKKDIAIANKEAIVMAGSYIMKLATENGVSVLPVDSEHSAIFQCWTYEKKSQVKRIILTASGGPFYKYDKDFSKITVEQALDHPTWKMGRKITVDSATLMNKGLEAIEASILFGVSIDKVEIIIHPQSVVHSMVEYVDGSVIAQLSNPDMKLPIQYALTYPERLPSNIKPLNLIEINKLEFYNPDFNKFPCLNFAYYAARKGYTAPAVMNAANETAVAAFLSKEIKFTDIAKIVGRTVKAHKISKSTSLDAFIEADCWARHYAEKLIDEI</sequence>
<feature type="binding site" evidence="9">
    <location>
        <position position="176"/>
    </location>
    <ligand>
        <name>1-deoxy-D-xylulose 5-phosphate</name>
        <dbReference type="ChEBI" id="CHEBI:57792"/>
    </ligand>
</feature>
<dbReference type="SUPFAM" id="SSF55347">
    <property type="entry name" value="Glyceraldehyde-3-phosphate dehydrogenase-like, C-terminal domain"/>
    <property type="match status" value="1"/>
</dbReference>
<comment type="catalytic activity">
    <reaction evidence="8">
        <text>2-C-methyl-D-erythritol 4-phosphate + NADP(+) = 1-deoxy-D-xylulose 5-phosphate + NADPH + H(+)</text>
        <dbReference type="Rhea" id="RHEA:13717"/>
        <dbReference type="ChEBI" id="CHEBI:15378"/>
        <dbReference type="ChEBI" id="CHEBI:57783"/>
        <dbReference type="ChEBI" id="CHEBI:57792"/>
        <dbReference type="ChEBI" id="CHEBI:58262"/>
        <dbReference type="ChEBI" id="CHEBI:58349"/>
        <dbReference type="EC" id="1.1.1.267"/>
    </reaction>
    <physiologicalReaction direction="right-to-left" evidence="8">
        <dbReference type="Rhea" id="RHEA:13719"/>
    </physiologicalReaction>
</comment>
<gene>
    <name evidence="9" type="primary">dxr</name>
    <name evidence="13" type="ORF">ATZ36_15970</name>
</gene>
<dbReference type="InterPro" id="IPR036169">
    <property type="entry name" value="DXPR_C_sf"/>
</dbReference>
<feature type="binding site" evidence="9">
    <location>
        <position position="126"/>
    </location>
    <ligand>
        <name>NADPH</name>
        <dbReference type="ChEBI" id="CHEBI:57783"/>
    </ligand>
</feature>
<dbReference type="Gene3D" id="3.40.50.720">
    <property type="entry name" value="NAD(P)-binding Rossmann-like Domain"/>
    <property type="match status" value="1"/>
</dbReference>
<dbReference type="AlphaFoldDB" id="A0A1E5IL44"/>
<dbReference type="Pfam" id="PF08436">
    <property type="entry name" value="DXP_redisom_C"/>
    <property type="match status" value="1"/>
</dbReference>
<feature type="binding site" evidence="9">
    <location>
        <position position="152"/>
    </location>
    <ligand>
        <name>Mn(2+)</name>
        <dbReference type="ChEBI" id="CHEBI:29035"/>
    </ligand>
</feature>
<dbReference type="UniPathway" id="UPA00056">
    <property type="reaction ID" value="UER00092"/>
</dbReference>
<dbReference type="PANTHER" id="PTHR30525">
    <property type="entry name" value="1-DEOXY-D-XYLULOSE 5-PHOSPHATE REDUCTOISOMERASE"/>
    <property type="match status" value="1"/>
</dbReference>
<feature type="binding site" evidence="9">
    <location>
        <position position="217"/>
    </location>
    <ligand>
        <name>1-deoxy-D-xylulose 5-phosphate</name>
        <dbReference type="ChEBI" id="CHEBI:57792"/>
    </ligand>
</feature>
<evidence type="ECO:0000313" key="13">
    <source>
        <dbReference type="EMBL" id="OEG71155.1"/>
    </source>
</evidence>
<feature type="binding site" evidence="9">
    <location>
        <position position="11"/>
    </location>
    <ligand>
        <name>NADPH</name>
        <dbReference type="ChEBI" id="CHEBI:57783"/>
    </ligand>
</feature>
<dbReference type="InterPro" id="IPR013512">
    <property type="entry name" value="DXP_reductoisomerase_N"/>
</dbReference>
<feature type="domain" description="DXP reductoisomerase C-terminal" evidence="12">
    <location>
        <begin position="260"/>
        <end position="376"/>
    </location>
</feature>
<reference evidence="13 14" key="1">
    <citation type="submission" date="2015-11" db="EMBL/GenBank/DDBJ databases">
        <title>Evidence for parallel genomic evolution in an endosymbiosis of termite gut flagellates.</title>
        <authorList>
            <person name="Zheng H."/>
        </authorList>
    </citation>
    <scope>NUCLEOTIDE SEQUENCE [LARGE SCALE GENOMIC DNA]</scope>
    <source>
        <strain evidence="13 14">CET450</strain>
    </source>
</reference>
<evidence type="ECO:0000256" key="8">
    <source>
        <dbReference type="ARBA" id="ARBA00048543"/>
    </source>
</evidence>
<protein>
    <recommendedName>
        <fullName evidence="9">1-deoxy-D-xylulose 5-phosphate reductoisomerase</fullName>
        <shortName evidence="9">DXP reductoisomerase</shortName>
        <ecNumber evidence="9">1.1.1.267</ecNumber>
    </recommendedName>
    <alternativeName>
        <fullName evidence="9">1-deoxyxylulose-5-phosphate reductoisomerase</fullName>
    </alternativeName>
    <alternativeName>
        <fullName evidence="9">2-C-methyl-D-erythritol 4-phosphate synthase</fullName>
    </alternativeName>
</protein>